<dbReference type="EMBL" id="SJZB01000013">
    <property type="protein sequence ID" value="TCJ17941.1"/>
    <property type="molecule type" value="Genomic_DNA"/>
</dbReference>
<dbReference type="PANTHER" id="PTHR45947">
    <property type="entry name" value="SULFOQUINOVOSYL TRANSFERASE SQD2"/>
    <property type="match status" value="1"/>
</dbReference>
<feature type="domain" description="Glycosyltransferase subfamily 4-like N-terminal" evidence="2">
    <location>
        <begin position="14"/>
        <end position="220"/>
    </location>
</feature>
<gene>
    <name evidence="3" type="ORF">EZJ19_03255</name>
</gene>
<evidence type="ECO:0000259" key="1">
    <source>
        <dbReference type="Pfam" id="PF00534"/>
    </source>
</evidence>
<dbReference type="InterPro" id="IPR001296">
    <property type="entry name" value="Glyco_trans_1"/>
</dbReference>
<dbReference type="CDD" id="cd03801">
    <property type="entry name" value="GT4_PimA-like"/>
    <property type="match status" value="1"/>
</dbReference>
<comment type="caution">
    <text evidence="3">The sequence shown here is derived from an EMBL/GenBank/DDBJ whole genome shotgun (WGS) entry which is preliminary data.</text>
</comment>
<dbReference type="Pfam" id="PF00534">
    <property type="entry name" value="Glycos_transf_1"/>
    <property type="match status" value="1"/>
</dbReference>
<name>A0A4R1BKL9_9PROT</name>
<evidence type="ECO:0000259" key="2">
    <source>
        <dbReference type="Pfam" id="PF13439"/>
    </source>
</evidence>
<dbReference type="AlphaFoldDB" id="A0A4R1BKL9"/>
<dbReference type="InterPro" id="IPR050194">
    <property type="entry name" value="Glycosyltransferase_grp1"/>
</dbReference>
<evidence type="ECO:0000313" key="4">
    <source>
        <dbReference type="Proteomes" id="UP000295443"/>
    </source>
</evidence>
<feature type="domain" description="Glycosyl transferase family 1" evidence="1">
    <location>
        <begin position="227"/>
        <end position="377"/>
    </location>
</feature>
<keyword evidence="3" id="KW-0808">Transferase</keyword>
<dbReference type="InterPro" id="IPR028098">
    <property type="entry name" value="Glyco_trans_4-like_N"/>
</dbReference>
<dbReference type="GO" id="GO:0016757">
    <property type="term" value="F:glycosyltransferase activity"/>
    <property type="evidence" value="ECO:0007669"/>
    <property type="project" value="InterPro"/>
</dbReference>
<keyword evidence="4" id="KW-1185">Reference proteome</keyword>
<evidence type="ECO:0000313" key="3">
    <source>
        <dbReference type="EMBL" id="TCJ17941.1"/>
    </source>
</evidence>
<dbReference type="PANTHER" id="PTHR45947:SF13">
    <property type="entry name" value="TRANSFERASE"/>
    <property type="match status" value="1"/>
</dbReference>
<dbReference type="OrthoDB" id="484631at2"/>
<proteinExistence type="predicted"/>
<dbReference type="SUPFAM" id="SSF53756">
    <property type="entry name" value="UDP-Glycosyltransferase/glycogen phosphorylase"/>
    <property type="match status" value="1"/>
</dbReference>
<dbReference type="Pfam" id="PF13439">
    <property type="entry name" value="Glyco_transf_4"/>
    <property type="match status" value="1"/>
</dbReference>
<sequence>MKILQANKFFFPNGGSETVMFQEREFLLGLGNETVDFSMEDPRNLDSPYKASFVRTQDYRSRQGKLTKVMSAVQFIHSREAANKMASLVRKTRPDIVHCHNIYHQLTPSIIGAAKLFGIPVVLTLHDYKLVCPTYNRLRGGQPCSACLTGNFREALVHRCASGSFGKSALLYVEATVQRWMGNYEKVDAYIAPSRFMSEAIAHRVPKERIHLLYNGVGTDLVQGSGADDGYALYLGRLSSEKGVGSLLVAHESSGGAWPLVVAGTGPLEADLRSQYKKAKFIGHVTGDELRDVIDRAAVIVVPSEWYENCPMSVLEAMAYGKPVVGSRIGGIPELVADGETGLLFEPGNKDDLAAAMARLMGAPELRRQLGQAARKRVEEEFSLAKHNAGLMNVYKSVLGG</sequence>
<dbReference type="Gene3D" id="3.40.50.2000">
    <property type="entry name" value="Glycogen Phosphorylase B"/>
    <property type="match status" value="2"/>
</dbReference>
<reference evidence="3 4" key="1">
    <citation type="submission" date="2019-03" db="EMBL/GenBank/DDBJ databases">
        <title>Genome sequence of Thiobacillaceae bacterium LSR1, a sulfur-oxidizing bacterium isolated from freshwater sediment.</title>
        <authorList>
            <person name="Li S."/>
        </authorList>
    </citation>
    <scope>NUCLEOTIDE SEQUENCE [LARGE SCALE GENOMIC DNA]</scope>
    <source>
        <strain evidence="3 4">LSR1</strain>
    </source>
</reference>
<organism evidence="3 4">
    <name type="scientific">Parasulfuritortus cantonensis</name>
    <dbReference type="NCBI Taxonomy" id="2528202"/>
    <lineage>
        <taxon>Bacteria</taxon>
        <taxon>Pseudomonadati</taxon>
        <taxon>Pseudomonadota</taxon>
        <taxon>Betaproteobacteria</taxon>
        <taxon>Nitrosomonadales</taxon>
        <taxon>Thiobacillaceae</taxon>
        <taxon>Parasulfuritortus</taxon>
    </lineage>
</organism>
<dbReference type="RefSeq" id="WP_131444860.1">
    <property type="nucleotide sequence ID" value="NZ_SJZB01000013.1"/>
</dbReference>
<accession>A0A4R1BKL9</accession>
<dbReference type="Proteomes" id="UP000295443">
    <property type="component" value="Unassembled WGS sequence"/>
</dbReference>
<protein>
    <submittedName>
        <fullName evidence="3">Glycosyltransferase family 1 protein</fullName>
    </submittedName>
</protein>